<dbReference type="STRING" id="150121.SAMN06296010_0934"/>
<dbReference type="SUPFAM" id="SSF51905">
    <property type="entry name" value="FAD/NAD(P)-binding domain"/>
    <property type="match status" value="1"/>
</dbReference>
<accession>A0A1X7IVP6</accession>
<dbReference type="AlphaFoldDB" id="A0A1X7IVP6"/>
<organism evidence="2 3">
    <name type="scientific">Agreia pratensis</name>
    <dbReference type="NCBI Taxonomy" id="150121"/>
    <lineage>
        <taxon>Bacteria</taxon>
        <taxon>Bacillati</taxon>
        <taxon>Actinomycetota</taxon>
        <taxon>Actinomycetes</taxon>
        <taxon>Micrococcales</taxon>
        <taxon>Microbacteriaceae</taxon>
        <taxon>Agreia</taxon>
    </lineage>
</organism>
<dbReference type="InterPro" id="IPR036188">
    <property type="entry name" value="FAD/NAD-bd_sf"/>
</dbReference>
<dbReference type="PANTHER" id="PTHR13847">
    <property type="entry name" value="SARCOSINE DEHYDROGENASE-RELATED"/>
    <property type="match status" value="1"/>
</dbReference>
<dbReference type="EMBL" id="FXAY01000001">
    <property type="protein sequence ID" value="SMG19148.1"/>
    <property type="molecule type" value="Genomic_DNA"/>
</dbReference>
<dbReference type="Gene3D" id="3.30.9.10">
    <property type="entry name" value="D-Amino Acid Oxidase, subunit A, domain 2"/>
    <property type="match status" value="1"/>
</dbReference>
<dbReference type="Gene3D" id="3.50.50.60">
    <property type="entry name" value="FAD/NAD(P)-binding domain"/>
    <property type="match status" value="1"/>
</dbReference>
<dbReference type="OrthoDB" id="9805852at2"/>
<dbReference type="PANTHER" id="PTHR13847:SF281">
    <property type="entry name" value="FAD DEPENDENT OXIDOREDUCTASE DOMAIN-CONTAINING PROTEIN"/>
    <property type="match status" value="1"/>
</dbReference>
<name>A0A1X7IVP6_9MICO</name>
<evidence type="ECO:0000313" key="3">
    <source>
        <dbReference type="Proteomes" id="UP000193244"/>
    </source>
</evidence>
<keyword evidence="3" id="KW-1185">Reference proteome</keyword>
<proteinExistence type="predicted"/>
<dbReference type="Pfam" id="PF01266">
    <property type="entry name" value="DAO"/>
    <property type="match status" value="1"/>
</dbReference>
<sequence>MTDAATYGHDVRLPRAELRESLRGASPVPFWLDGRRPAALPPLDSDASTDLLVVGGGFCGLWTALQAKERDPSREVLLVEASRIAWAASGRNGGFVEASLTHGEDNGARHFADELPQIEALARENFDEMRATLVRYNIDAEWEEDGVLSVATEPHQLDELRRGAAQVLEGEALAEYTRSPVVRGAIFEKDQLALVHPAKLAWGLRQACLDLGVRIYEGTRVTKLERHDGSAIAVTERGRITARRVALATNGFPSLLKRNALRTVPIYDYVLVTEPLNRAQLEQIGWTGRHGMTDMSRQFHYYRKTADDRILWGGYDAVYHRGRRIRPEYDQRPETFERLADHFFTAHPGLRGIRFSHAWGGMIDMSTKFVSFQGTAHGGTVAYSSGYTGLGVGATRFGAAVMLDLLEGAVTERTSLAFSTVKPFPIPPEPIAYPAIQTMRHAIARSDANGGRDGVLIRAMEAFGIGFDS</sequence>
<feature type="domain" description="FAD dependent oxidoreductase" evidence="1">
    <location>
        <begin position="50"/>
        <end position="399"/>
    </location>
</feature>
<gene>
    <name evidence="2" type="ORF">SAMN06296010_0934</name>
</gene>
<dbReference type="InterPro" id="IPR006076">
    <property type="entry name" value="FAD-dep_OxRdtase"/>
</dbReference>
<dbReference type="Proteomes" id="UP000193244">
    <property type="component" value="Unassembled WGS sequence"/>
</dbReference>
<evidence type="ECO:0000313" key="2">
    <source>
        <dbReference type="EMBL" id="SMG19148.1"/>
    </source>
</evidence>
<protein>
    <submittedName>
        <fullName evidence="2">Glycine/D-amino acid oxidase</fullName>
    </submittedName>
</protein>
<reference evidence="3" key="1">
    <citation type="submission" date="2017-04" db="EMBL/GenBank/DDBJ databases">
        <authorList>
            <person name="Varghese N."/>
            <person name="Submissions S."/>
        </authorList>
    </citation>
    <scope>NUCLEOTIDE SEQUENCE [LARGE SCALE GENOMIC DNA]</scope>
    <source>
        <strain evidence="3">VKM Ac-2510</strain>
    </source>
</reference>
<dbReference type="GO" id="GO:0005737">
    <property type="term" value="C:cytoplasm"/>
    <property type="evidence" value="ECO:0007669"/>
    <property type="project" value="TreeGrafter"/>
</dbReference>
<evidence type="ECO:0000259" key="1">
    <source>
        <dbReference type="Pfam" id="PF01266"/>
    </source>
</evidence>
<dbReference type="RefSeq" id="WP_085483321.1">
    <property type="nucleotide sequence ID" value="NZ_FXAY01000001.1"/>
</dbReference>